<organism evidence="2 3">
    <name type="scientific">Fuerstiella marisgermanici</name>
    <dbReference type="NCBI Taxonomy" id="1891926"/>
    <lineage>
        <taxon>Bacteria</taxon>
        <taxon>Pseudomonadati</taxon>
        <taxon>Planctomycetota</taxon>
        <taxon>Planctomycetia</taxon>
        <taxon>Planctomycetales</taxon>
        <taxon>Planctomycetaceae</taxon>
        <taxon>Fuerstiella</taxon>
    </lineage>
</organism>
<accession>A0A1P8WLP0</accession>
<dbReference type="AlphaFoldDB" id="A0A1P8WLP0"/>
<keyword evidence="1" id="KW-0812">Transmembrane</keyword>
<feature type="transmembrane region" description="Helical" evidence="1">
    <location>
        <begin position="18"/>
        <end position="41"/>
    </location>
</feature>
<evidence type="ECO:0000313" key="2">
    <source>
        <dbReference type="EMBL" id="APZ94975.1"/>
    </source>
</evidence>
<name>A0A1P8WLP0_9PLAN</name>
<keyword evidence="1" id="KW-1133">Transmembrane helix</keyword>
<sequence length="237" mass="25962">MGGGDGRKEESARISPRWISGSTAVGLIVLVALAGMLQLALTHPTWFEKRPRTPAPRSVSRFSSVYLNPRQIPGVVPDDLVQTYINQGLLRGGFGVQGGGHGYLDRMRYGPAGHPTPDPLMHIWHFQSGHDNDDVMVLVDIYGVKGKFVHMVSVRVADYGSSQFEVEAAKQFERLGVFEFQGSDAEVVSSWLSKHVSGPAKLEVAGVTYEIPSDRLQYSSTLRTLLIEGPVVTKTEQ</sequence>
<dbReference type="Proteomes" id="UP000187735">
    <property type="component" value="Chromosome"/>
</dbReference>
<dbReference type="EMBL" id="CP017641">
    <property type="protein sequence ID" value="APZ94975.1"/>
    <property type="molecule type" value="Genomic_DNA"/>
</dbReference>
<keyword evidence="3" id="KW-1185">Reference proteome</keyword>
<evidence type="ECO:0000313" key="3">
    <source>
        <dbReference type="Proteomes" id="UP000187735"/>
    </source>
</evidence>
<reference evidence="2 3" key="1">
    <citation type="journal article" date="2016" name="Front. Microbiol.">
        <title>Fuerstia marisgermanicae gen. nov., sp. nov., an Unusual Member of the Phylum Planctomycetes from the German Wadden Sea.</title>
        <authorList>
            <person name="Kohn T."/>
            <person name="Heuer A."/>
            <person name="Jogler M."/>
            <person name="Vollmers J."/>
            <person name="Boedeker C."/>
            <person name="Bunk B."/>
            <person name="Rast P."/>
            <person name="Borchert D."/>
            <person name="Glockner I."/>
            <person name="Freese H.M."/>
            <person name="Klenk H.P."/>
            <person name="Overmann J."/>
            <person name="Kaster A.K."/>
            <person name="Rohde M."/>
            <person name="Wiegand S."/>
            <person name="Jogler C."/>
        </authorList>
    </citation>
    <scope>NUCLEOTIDE SEQUENCE [LARGE SCALE GENOMIC DNA]</scope>
    <source>
        <strain evidence="2 3">NH11</strain>
    </source>
</reference>
<gene>
    <name evidence="2" type="ORF">Fuma_04627</name>
</gene>
<evidence type="ECO:0000256" key="1">
    <source>
        <dbReference type="SAM" id="Phobius"/>
    </source>
</evidence>
<dbReference type="KEGG" id="fmr:Fuma_04627"/>
<proteinExistence type="predicted"/>
<protein>
    <submittedName>
        <fullName evidence="2">Uncharacterized protein</fullName>
    </submittedName>
</protein>
<keyword evidence="1" id="KW-0472">Membrane</keyword>
<dbReference type="STRING" id="1891926.Fuma_04627"/>